<dbReference type="GO" id="GO:0016020">
    <property type="term" value="C:membrane"/>
    <property type="evidence" value="ECO:0007669"/>
    <property type="project" value="UniProtKB-SubCell"/>
</dbReference>
<evidence type="ECO:0000256" key="1">
    <source>
        <dbReference type="ARBA" id="ARBA00000900"/>
    </source>
</evidence>
<sequence>MNLKDIPLFLYRPLQFLRQIFGGRIVTESARKRKHSPLASDETAASSVLAGTDPDTPRKRLKNDRSGVTSANVQDASANGEHQPPSGPFQATTVLGSAGNHNHSPDASGETAAASVPAGTDQDTQSSIARELSTSGESQTPGRDTPTEFACPICMVASVLPVHIKRLQCSHEFHQSCVDIWLNNRNCPLCRAPQRNVRHRNRRPRANRTHRFRDH</sequence>
<comment type="caution">
    <text evidence="15">The sequence shown here is derived from an EMBL/GenBank/DDBJ whole genome shotgun (WGS) entry which is preliminary data.</text>
</comment>
<dbReference type="PROSITE" id="PS50089">
    <property type="entry name" value="ZF_RING_2"/>
    <property type="match status" value="1"/>
</dbReference>
<keyword evidence="10" id="KW-1133">Transmembrane helix</keyword>
<dbReference type="Proteomes" id="UP000499080">
    <property type="component" value="Unassembled WGS sequence"/>
</dbReference>
<dbReference type="GO" id="GO:0061630">
    <property type="term" value="F:ubiquitin protein ligase activity"/>
    <property type="evidence" value="ECO:0007669"/>
    <property type="project" value="UniProtKB-EC"/>
</dbReference>
<comment type="catalytic activity">
    <reaction evidence="1">
        <text>S-ubiquitinyl-[E2 ubiquitin-conjugating enzyme]-L-cysteine + [acceptor protein]-L-lysine = [E2 ubiquitin-conjugating enzyme]-L-cysteine + N(6)-ubiquitinyl-[acceptor protein]-L-lysine.</text>
        <dbReference type="EC" id="2.3.2.27"/>
    </reaction>
</comment>
<evidence type="ECO:0000313" key="15">
    <source>
        <dbReference type="EMBL" id="GBM46304.1"/>
    </source>
</evidence>
<gene>
    <name evidence="15" type="ORF">AVEN_87998_1</name>
</gene>
<feature type="compositionally biased region" description="Polar residues" evidence="13">
    <location>
        <begin position="121"/>
        <end position="142"/>
    </location>
</feature>
<dbReference type="GO" id="GO:0016567">
    <property type="term" value="P:protein ubiquitination"/>
    <property type="evidence" value="ECO:0007669"/>
    <property type="project" value="TreeGrafter"/>
</dbReference>
<keyword evidence="7 12" id="KW-0863">Zinc-finger</keyword>
<evidence type="ECO:0000256" key="10">
    <source>
        <dbReference type="ARBA" id="ARBA00022989"/>
    </source>
</evidence>
<evidence type="ECO:0000256" key="7">
    <source>
        <dbReference type="ARBA" id="ARBA00022771"/>
    </source>
</evidence>
<evidence type="ECO:0000313" key="16">
    <source>
        <dbReference type="Proteomes" id="UP000499080"/>
    </source>
</evidence>
<reference evidence="15 16" key="1">
    <citation type="journal article" date="2019" name="Sci. Rep.">
        <title>Orb-weaving spider Araneus ventricosus genome elucidates the spidroin gene catalogue.</title>
        <authorList>
            <person name="Kono N."/>
            <person name="Nakamura H."/>
            <person name="Ohtoshi R."/>
            <person name="Moran D.A.P."/>
            <person name="Shinohara A."/>
            <person name="Yoshida Y."/>
            <person name="Fujiwara M."/>
            <person name="Mori M."/>
            <person name="Tomita M."/>
            <person name="Arakawa K."/>
        </authorList>
    </citation>
    <scope>NUCLEOTIDE SEQUENCE [LARGE SCALE GENOMIC DNA]</scope>
</reference>
<feature type="domain" description="RING-type" evidence="14">
    <location>
        <begin position="151"/>
        <end position="191"/>
    </location>
</feature>
<protein>
    <recommendedName>
        <fullName evidence="3">RING-type E3 ubiquitin transferase</fullName>
        <ecNumber evidence="3">2.3.2.27</ecNumber>
    </recommendedName>
</protein>
<dbReference type="PANTHER" id="PTHR45977:SF13">
    <property type="entry name" value="GB|AAF27103.1"/>
    <property type="match status" value="1"/>
</dbReference>
<dbReference type="SUPFAM" id="SSF57850">
    <property type="entry name" value="RING/U-box"/>
    <property type="match status" value="1"/>
</dbReference>
<evidence type="ECO:0000256" key="2">
    <source>
        <dbReference type="ARBA" id="ARBA00004141"/>
    </source>
</evidence>
<dbReference type="GO" id="GO:0008270">
    <property type="term" value="F:zinc ion binding"/>
    <property type="evidence" value="ECO:0007669"/>
    <property type="project" value="UniProtKB-KW"/>
</dbReference>
<keyword evidence="11" id="KW-0472">Membrane</keyword>
<dbReference type="EC" id="2.3.2.27" evidence="3"/>
<keyword evidence="8" id="KW-0833">Ubl conjugation pathway</keyword>
<dbReference type="CDD" id="cd16448">
    <property type="entry name" value="RING-H2"/>
    <property type="match status" value="1"/>
</dbReference>
<dbReference type="Gene3D" id="3.30.40.10">
    <property type="entry name" value="Zinc/RING finger domain, C3HC4 (zinc finger)"/>
    <property type="match status" value="1"/>
</dbReference>
<feature type="compositionally biased region" description="Polar residues" evidence="13">
    <location>
        <begin position="89"/>
        <end position="102"/>
    </location>
</feature>
<keyword evidence="5" id="KW-0812">Transmembrane</keyword>
<evidence type="ECO:0000256" key="8">
    <source>
        <dbReference type="ARBA" id="ARBA00022786"/>
    </source>
</evidence>
<proteinExistence type="predicted"/>
<name>A0A4Y2G376_ARAVE</name>
<comment type="subcellular location">
    <subcellularLocation>
        <location evidence="2">Membrane</location>
        <topology evidence="2">Multi-pass membrane protein</topology>
    </subcellularLocation>
</comment>
<dbReference type="SMART" id="SM00184">
    <property type="entry name" value="RING"/>
    <property type="match status" value="1"/>
</dbReference>
<evidence type="ECO:0000256" key="12">
    <source>
        <dbReference type="PROSITE-ProRule" id="PRU00175"/>
    </source>
</evidence>
<evidence type="ECO:0000256" key="4">
    <source>
        <dbReference type="ARBA" id="ARBA00022679"/>
    </source>
</evidence>
<evidence type="ECO:0000256" key="6">
    <source>
        <dbReference type="ARBA" id="ARBA00022723"/>
    </source>
</evidence>
<evidence type="ECO:0000259" key="14">
    <source>
        <dbReference type="PROSITE" id="PS50089"/>
    </source>
</evidence>
<evidence type="ECO:0000256" key="9">
    <source>
        <dbReference type="ARBA" id="ARBA00022833"/>
    </source>
</evidence>
<feature type="region of interest" description="Disordered" evidence="13">
    <location>
        <begin position="30"/>
        <end position="144"/>
    </location>
</feature>
<keyword evidence="9" id="KW-0862">Zinc</keyword>
<dbReference type="Pfam" id="PF13639">
    <property type="entry name" value="zf-RING_2"/>
    <property type="match status" value="1"/>
</dbReference>
<evidence type="ECO:0000256" key="3">
    <source>
        <dbReference type="ARBA" id="ARBA00012483"/>
    </source>
</evidence>
<organism evidence="15 16">
    <name type="scientific">Araneus ventricosus</name>
    <name type="common">Orbweaver spider</name>
    <name type="synonym">Epeira ventricosa</name>
    <dbReference type="NCBI Taxonomy" id="182803"/>
    <lineage>
        <taxon>Eukaryota</taxon>
        <taxon>Metazoa</taxon>
        <taxon>Ecdysozoa</taxon>
        <taxon>Arthropoda</taxon>
        <taxon>Chelicerata</taxon>
        <taxon>Arachnida</taxon>
        <taxon>Araneae</taxon>
        <taxon>Araneomorphae</taxon>
        <taxon>Entelegynae</taxon>
        <taxon>Araneoidea</taxon>
        <taxon>Araneidae</taxon>
        <taxon>Araneus</taxon>
    </lineage>
</organism>
<evidence type="ECO:0000256" key="5">
    <source>
        <dbReference type="ARBA" id="ARBA00022692"/>
    </source>
</evidence>
<dbReference type="OrthoDB" id="290834at2759"/>
<dbReference type="EMBL" id="BGPR01001131">
    <property type="protein sequence ID" value="GBM46304.1"/>
    <property type="molecule type" value="Genomic_DNA"/>
</dbReference>
<dbReference type="AlphaFoldDB" id="A0A4Y2G376"/>
<dbReference type="GO" id="GO:0006511">
    <property type="term" value="P:ubiquitin-dependent protein catabolic process"/>
    <property type="evidence" value="ECO:0007669"/>
    <property type="project" value="TreeGrafter"/>
</dbReference>
<keyword evidence="6" id="KW-0479">Metal-binding</keyword>
<evidence type="ECO:0000256" key="11">
    <source>
        <dbReference type="ARBA" id="ARBA00023136"/>
    </source>
</evidence>
<dbReference type="InterPro" id="IPR013083">
    <property type="entry name" value="Znf_RING/FYVE/PHD"/>
</dbReference>
<keyword evidence="4" id="KW-0808">Transferase</keyword>
<feature type="compositionally biased region" description="Polar residues" evidence="13">
    <location>
        <begin position="66"/>
        <end position="77"/>
    </location>
</feature>
<dbReference type="InterPro" id="IPR001841">
    <property type="entry name" value="Znf_RING"/>
</dbReference>
<keyword evidence="16" id="KW-1185">Reference proteome</keyword>
<evidence type="ECO:0000256" key="13">
    <source>
        <dbReference type="SAM" id="MobiDB-lite"/>
    </source>
</evidence>
<dbReference type="PANTHER" id="PTHR45977">
    <property type="entry name" value="TARGET OF ERK KINASE MPK-1"/>
    <property type="match status" value="1"/>
</dbReference>
<accession>A0A4Y2G376</accession>